<accession>A0A0H2UUQ1</accession>
<comment type="similarity">
    <text evidence="1">Belongs to the 'phage' integrase family.</text>
</comment>
<evidence type="ECO:0000256" key="3">
    <source>
        <dbReference type="ARBA" id="ARBA00023125"/>
    </source>
</evidence>
<dbReference type="Gene3D" id="1.10.150.130">
    <property type="match status" value="1"/>
</dbReference>
<dbReference type="PANTHER" id="PTHR30629:SF2">
    <property type="entry name" value="PROPHAGE INTEGRASE INTS-RELATED"/>
    <property type="match status" value="1"/>
</dbReference>
<dbReference type="PROSITE" id="PS51898">
    <property type="entry name" value="TYR_RECOMBINASE"/>
    <property type="match status" value="1"/>
</dbReference>
<dbReference type="PANTHER" id="PTHR30629">
    <property type="entry name" value="PROPHAGE INTEGRASE"/>
    <property type="match status" value="1"/>
</dbReference>
<dbReference type="RefSeq" id="WP_011054595.1">
    <property type="nucleotide sequence ID" value="NC_004070.1"/>
</dbReference>
<dbReference type="GO" id="GO:0003677">
    <property type="term" value="F:DNA binding"/>
    <property type="evidence" value="ECO:0007669"/>
    <property type="project" value="UniProtKB-KW"/>
</dbReference>
<dbReference type="CDD" id="cd01189">
    <property type="entry name" value="INT_ICEBs1_C_like"/>
    <property type="match status" value="1"/>
</dbReference>
<dbReference type="HOGENOM" id="CLU_027562_17_6_9"/>
<dbReference type="InterPro" id="IPR050808">
    <property type="entry name" value="Phage_Integrase"/>
</dbReference>
<dbReference type="InterPro" id="IPR011010">
    <property type="entry name" value="DNA_brk_join_enz"/>
</dbReference>
<keyword evidence="4" id="KW-0233">DNA recombination</keyword>
<protein>
    <submittedName>
        <fullName evidence="6">Putative integrase-phage-associated</fullName>
    </submittedName>
</protein>
<evidence type="ECO:0000256" key="4">
    <source>
        <dbReference type="ARBA" id="ARBA00023172"/>
    </source>
</evidence>
<dbReference type="InterPro" id="IPR002104">
    <property type="entry name" value="Integrase_catalytic"/>
</dbReference>
<dbReference type="KEGG" id="spg:SpyM3_0978"/>
<feature type="domain" description="Tyr recombinase" evidence="5">
    <location>
        <begin position="163"/>
        <end position="350"/>
    </location>
</feature>
<reference evidence="6 7" key="1">
    <citation type="journal article" date="2002" name="Proc. Natl. Acad. Sci. U.S.A.">
        <title>Genome sequence of a serotype M3 strain of group A Streptococcus: phage-encoded toxins, the high-virulence phenotype, and clone emergence.</title>
        <authorList>
            <person name="Beres S.B."/>
            <person name="Sylva G.L."/>
            <person name="Barbian K.D."/>
            <person name="Lei B."/>
            <person name="Hoff J.S."/>
            <person name="Mammarella N.D."/>
            <person name="Liu M.Y."/>
            <person name="Smoot J.C."/>
            <person name="Porcella S.F."/>
            <person name="Parkins L.D."/>
            <person name="Campbell D.S."/>
            <person name="Smith T.M."/>
            <person name="McCormick J.K."/>
            <person name="Leung D.Y."/>
            <person name="Schlievert P.M."/>
            <person name="Musser J.M."/>
        </authorList>
    </citation>
    <scope>NUCLEOTIDE SEQUENCE [LARGE SCALE GENOMIC DNA]</scope>
    <source>
        <strain evidence="7">ATCC BAA-595 / MGAS315</strain>
    </source>
</reference>
<evidence type="ECO:0000256" key="2">
    <source>
        <dbReference type="ARBA" id="ARBA00022908"/>
    </source>
</evidence>
<dbReference type="InterPro" id="IPR010998">
    <property type="entry name" value="Integrase_recombinase_N"/>
</dbReference>
<evidence type="ECO:0000259" key="5">
    <source>
        <dbReference type="PROSITE" id="PS51898"/>
    </source>
</evidence>
<organism evidence="6 7">
    <name type="scientific">Streptococcus pyogenes serotype M3 (strain ATCC BAA-595 / MGAS315)</name>
    <dbReference type="NCBI Taxonomy" id="198466"/>
    <lineage>
        <taxon>Bacteria</taxon>
        <taxon>Bacillati</taxon>
        <taxon>Bacillota</taxon>
        <taxon>Bacilli</taxon>
        <taxon>Lactobacillales</taxon>
        <taxon>Streptococcaceae</taxon>
        <taxon>Streptococcus</taxon>
    </lineage>
</organism>
<dbReference type="AlphaFoldDB" id="A0A0H2UUQ1"/>
<dbReference type="GeneID" id="69900717"/>
<evidence type="ECO:0000313" key="7">
    <source>
        <dbReference type="Proteomes" id="UP000000564"/>
    </source>
</evidence>
<dbReference type="Proteomes" id="UP000000564">
    <property type="component" value="Chromosome"/>
</dbReference>
<dbReference type="InterPro" id="IPR004107">
    <property type="entry name" value="Integrase_SAM-like_N"/>
</dbReference>
<proteinExistence type="inferred from homology"/>
<keyword evidence="2" id="KW-0229">DNA integration</keyword>
<name>A0A0H2UUQ1_STRP3</name>
<dbReference type="InterPro" id="IPR013762">
    <property type="entry name" value="Integrase-like_cat_sf"/>
</dbReference>
<evidence type="ECO:0000313" key="6">
    <source>
        <dbReference type="EMBL" id="AAM79585.1"/>
    </source>
</evidence>
<gene>
    <name evidence="6" type="primary">intP</name>
    <name evidence="6" type="ordered locus">SpyM3_0978</name>
</gene>
<dbReference type="Gene3D" id="1.10.443.10">
    <property type="entry name" value="Intergrase catalytic core"/>
    <property type="match status" value="1"/>
</dbReference>
<dbReference type="Pfam" id="PF14657">
    <property type="entry name" value="Arm-DNA-bind_4"/>
    <property type="match status" value="1"/>
</dbReference>
<dbReference type="EMBL" id="AE014074">
    <property type="protein sequence ID" value="AAM79585.1"/>
    <property type="molecule type" value="Genomic_DNA"/>
</dbReference>
<dbReference type="Pfam" id="PF14659">
    <property type="entry name" value="Phage_int_SAM_3"/>
    <property type="match status" value="1"/>
</dbReference>
<dbReference type="SUPFAM" id="SSF56349">
    <property type="entry name" value="DNA breaking-rejoining enzymes"/>
    <property type="match status" value="1"/>
</dbReference>
<dbReference type="GO" id="GO:0015074">
    <property type="term" value="P:DNA integration"/>
    <property type="evidence" value="ECO:0007669"/>
    <property type="project" value="UniProtKB-KW"/>
</dbReference>
<dbReference type="GO" id="GO:0006310">
    <property type="term" value="P:DNA recombination"/>
    <property type="evidence" value="ECO:0007669"/>
    <property type="project" value="UniProtKB-KW"/>
</dbReference>
<dbReference type="Pfam" id="PF00589">
    <property type="entry name" value="Phage_integrase"/>
    <property type="match status" value="1"/>
</dbReference>
<evidence type="ECO:0000256" key="1">
    <source>
        <dbReference type="ARBA" id="ARBA00008857"/>
    </source>
</evidence>
<sequence length="362" mass="41503">MKIKSYKKENGETAYKFLLYAGYVNGKRKYIRREGFKTKQAARETLISLQAELDKPKSSMTFGALTDQWLKEYEKTVQCSTYLKTERNINKHILPKLDKVKIGDINPLLIQRLTEEWCNDLKYGGKILGLVRNILNLAVRYGYINNNPALPITPPKIKRKRKMNNNFYTLDQLKQFLELVEKTDNIEKIALFRLLAFTGIRKGELLALTWDDLNGNTLSINKAVTRTQVGLEIDVTKTKSSDRLISLDDETLEILLELHETFPTSTLMFQSESGGIMTPSLPRKWLLQIIKGTDLPQITIHGFRHTHASLLFESGLSLKQVQHRLGHGDLQTTMNVYTHITQSAIDDIGTKFNQFVTNKQLD</sequence>
<keyword evidence="3" id="KW-0238">DNA-binding</keyword>
<dbReference type="InterPro" id="IPR028259">
    <property type="entry name" value="AP2-like_int_N"/>
</dbReference>